<name>A0A839TXS8_9BACL</name>
<evidence type="ECO:0000313" key="1">
    <source>
        <dbReference type="EMBL" id="MBB3131726.1"/>
    </source>
</evidence>
<proteinExistence type="predicted"/>
<comment type="caution">
    <text evidence="1">The sequence shown here is derived from an EMBL/GenBank/DDBJ whole genome shotgun (WGS) entry which is preliminary data.</text>
</comment>
<protein>
    <submittedName>
        <fullName evidence="1">Uncharacterized protein</fullName>
    </submittedName>
</protein>
<organism evidence="1 2">
    <name type="scientific">Paenibacillus rhizosphaerae</name>
    <dbReference type="NCBI Taxonomy" id="297318"/>
    <lineage>
        <taxon>Bacteria</taxon>
        <taxon>Bacillati</taxon>
        <taxon>Bacillota</taxon>
        <taxon>Bacilli</taxon>
        <taxon>Bacillales</taxon>
        <taxon>Paenibacillaceae</taxon>
        <taxon>Paenibacillus</taxon>
    </lineage>
</organism>
<dbReference type="AlphaFoldDB" id="A0A839TXS8"/>
<reference evidence="1 2" key="1">
    <citation type="submission" date="2020-08" db="EMBL/GenBank/DDBJ databases">
        <title>Genomic Encyclopedia of Type Strains, Phase III (KMG-III): the genomes of soil and plant-associated and newly described type strains.</title>
        <authorList>
            <person name="Whitman W."/>
        </authorList>
    </citation>
    <scope>NUCLEOTIDE SEQUENCE [LARGE SCALE GENOMIC DNA]</scope>
    <source>
        <strain evidence="1 2">CECT 5831</strain>
    </source>
</reference>
<sequence length="111" mass="12476">MSILRLGSTESGPIDCRYIQTVDLEITNHGWEPFDMLVQGYRSDGLFYVSLIHADPGQIVPVHGIMTNYTPFELVLVTNINVADYTAAVFMMKDRGNLIAVYTQNDADRFS</sequence>
<dbReference type="RefSeq" id="WP_183586959.1">
    <property type="nucleotide sequence ID" value="NZ_JACHXJ010000007.1"/>
</dbReference>
<evidence type="ECO:0000313" key="2">
    <source>
        <dbReference type="Proteomes" id="UP000517523"/>
    </source>
</evidence>
<dbReference type="EMBL" id="JACHXJ010000007">
    <property type="protein sequence ID" value="MBB3131726.1"/>
    <property type="molecule type" value="Genomic_DNA"/>
</dbReference>
<dbReference type="Proteomes" id="UP000517523">
    <property type="component" value="Unassembled WGS sequence"/>
</dbReference>
<gene>
    <name evidence="1" type="ORF">FHS19_006449</name>
</gene>
<accession>A0A839TXS8</accession>